<evidence type="ECO:0000256" key="1">
    <source>
        <dbReference type="SAM" id="MobiDB-lite"/>
    </source>
</evidence>
<evidence type="ECO:0000313" key="3">
    <source>
        <dbReference type="Proteomes" id="UP000735302"/>
    </source>
</evidence>
<organism evidence="2 3">
    <name type="scientific">Plakobranchus ocellatus</name>
    <dbReference type="NCBI Taxonomy" id="259542"/>
    <lineage>
        <taxon>Eukaryota</taxon>
        <taxon>Metazoa</taxon>
        <taxon>Spiralia</taxon>
        <taxon>Lophotrochozoa</taxon>
        <taxon>Mollusca</taxon>
        <taxon>Gastropoda</taxon>
        <taxon>Heterobranchia</taxon>
        <taxon>Euthyneura</taxon>
        <taxon>Panpulmonata</taxon>
        <taxon>Sacoglossa</taxon>
        <taxon>Placobranchoidea</taxon>
        <taxon>Plakobranchidae</taxon>
        <taxon>Plakobranchus</taxon>
    </lineage>
</organism>
<sequence length="128" mass="13518">MHNIAPARQSLRLLKLKLKSRARTRRKKDICEIDSALLGYYCDTDNYRSMSHLASALLKFKFMHESLKLQYKPGSGDGGGGSSSSSSSSRSSSSSSSSNNSCSSSGSNSSSSIGTKAAAATVVTAKLQ</sequence>
<feature type="region of interest" description="Disordered" evidence="1">
    <location>
        <begin position="71"/>
        <end position="117"/>
    </location>
</feature>
<dbReference type="Proteomes" id="UP000735302">
    <property type="component" value="Unassembled WGS sequence"/>
</dbReference>
<reference evidence="2 3" key="1">
    <citation type="journal article" date="2021" name="Elife">
        <title>Chloroplast acquisition without the gene transfer in kleptoplastic sea slugs, Plakobranchus ocellatus.</title>
        <authorList>
            <person name="Maeda T."/>
            <person name="Takahashi S."/>
            <person name="Yoshida T."/>
            <person name="Shimamura S."/>
            <person name="Takaki Y."/>
            <person name="Nagai Y."/>
            <person name="Toyoda A."/>
            <person name="Suzuki Y."/>
            <person name="Arimoto A."/>
            <person name="Ishii H."/>
            <person name="Satoh N."/>
            <person name="Nishiyama T."/>
            <person name="Hasebe M."/>
            <person name="Maruyama T."/>
            <person name="Minagawa J."/>
            <person name="Obokata J."/>
            <person name="Shigenobu S."/>
        </authorList>
    </citation>
    <scope>NUCLEOTIDE SEQUENCE [LARGE SCALE GENOMIC DNA]</scope>
</reference>
<dbReference type="AlphaFoldDB" id="A0AAV3YTF1"/>
<protein>
    <submittedName>
        <fullName evidence="2">Uncharacterized protein</fullName>
    </submittedName>
</protein>
<proteinExistence type="predicted"/>
<gene>
    <name evidence="2" type="ORF">PoB_001182900</name>
</gene>
<name>A0AAV3YTF1_9GAST</name>
<dbReference type="EMBL" id="BLXT01001405">
    <property type="protein sequence ID" value="GFN85323.1"/>
    <property type="molecule type" value="Genomic_DNA"/>
</dbReference>
<feature type="compositionally biased region" description="Low complexity" evidence="1">
    <location>
        <begin position="83"/>
        <end position="117"/>
    </location>
</feature>
<accession>A0AAV3YTF1</accession>
<keyword evidence="3" id="KW-1185">Reference proteome</keyword>
<evidence type="ECO:0000313" key="2">
    <source>
        <dbReference type="EMBL" id="GFN85323.1"/>
    </source>
</evidence>
<comment type="caution">
    <text evidence="2">The sequence shown here is derived from an EMBL/GenBank/DDBJ whole genome shotgun (WGS) entry which is preliminary data.</text>
</comment>